<dbReference type="InterPro" id="IPR035974">
    <property type="entry name" value="Rap/Ran-GAP_sf"/>
</dbReference>
<keyword evidence="4" id="KW-0276">Fatty acid metabolism</keyword>
<dbReference type="STRING" id="1246581.A0A2H9TI84"/>
<dbReference type="PROSITE" id="PS00061">
    <property type="entry name" value="ADH_SHORT"/>
    <property type="match status" value="1"/>
</dbReference>
<dbReference type="PANTHER" id="PTHR43086:SF2">
    <property type="entry name" value="HYDROXYSTEROID DEHYDROGENASE-LIKE PROTEIN 1"/>
    <property type="match status" value="1"/>
</dbReference>
<evidence type="ECO:0000256" key="8">
    <source>
        <dbReference type="ARBA" id="ARBA00023160"/>
    </source>
</evidence>
<dbReference type="Pfam" id="PF02145">
    <property type="entry name" value="Rap_GAP"/>
    <property type="match status" value="1"/>
</dbReference>
<dbReference type="InterPro" id="IPR000331">
    <property type="entry name" value="Rap/Ran_GAP_dom"/>
</dbReference>
<dbReference type="InterPro" id="IPR020904">
    <property type="entry name" value="Sc_DH/Rdtase_CS"/>
</dbReference>
<dbReference type="GO" id="GO:0051056">
    <property type="term" value="P:regulation of small GTPase mediated signal transduction"/>
    <property type="evidence" value="ECO:0007669"/>
    <property type="project" value="InterPro"/>
</dbReference>
<keyword evidence="3" id="KW-0444">Lipid biosynthesis</keyword>
<evidence type="ECO:0000256" key="1">
    <source>
        <dbReference type="ARBA" id="ARBA00005194"/>
    </source>
</evidence>
<dbReference type="GO" id="GO:0005096">
    <property type="term" value="F:GTPase activator activity"/>
    <property type="evidence" value="ECO:0007669"/>
    <property type="project" value="UniProtKB-KW"/>
</dbReference>
<name>A0A2H9TI84_9FUNG</name>
<proteinExistence type="predicted"/>
<gene>
    <name evidence="10" type="ORF">PSACC_02728</name>
</gene>
<protein>
    <submittedName>
        <fullName evidence="10">Very-long-chain 3-oxoacyl-CoA reductase</fullName>
    </submittedName>
</protein>
<dbReference type="Pfam" id="PF00106">
    <property type="entry name" value="adh_short"/>
    <property type="match status" value="1"/>
</dbReference>
<evidence type="ECO:0000256" key="2">
    <source>
        <dbReference type="ARBA" id="ARBA00022468"/>
    </source>
</evidence>
<sequence length="543" mass="60175">MALETAVGPVCVTLRRGDVYAFVMVRTALGTDHLRIPMDQISRPHWYERLFRKWPSVEEVLRKAKHPLAAAPFIRVRDRSVGNSLIKLDERLVIGSHKIGVVYAGAGQSDLDQMLSNNTQLRGWHGFNGGLDTVYDHTGTTSYYTKWQQLEFMFHVGPLIPISHADPQYVSVEGGLTLFRDRAAPAVNLAKIYSRQIHGVLIVTPTSADSEFSFHLEIYRHKNMPHIPSFVEEPNVYSLSDPDHRSMFLAKSTLSISDTNIHHTIPSSRTVTEWSRYGAKKDSWAIVTGCTDGIGKEFALQLAKKGLNIILVARNAEKLKMTRDEILKDGGKCETHVLDFAGPANEAIEKFTATLKGKTVSVLVNNVGISHAHPEYFTETASETIEAIVTVNIMNTLLLTRSILPAMVQNNNGLILNLGSFAGEVPTPLLQTYAASKAFLKHWSKALAAEVGPQGVNVQLLNTYFVVSKLSRRKRASMMIPTPRDYVKAVLRSAGQSDFSTPYPSHAVLCALMELIPEAVLAKINLAQMRATRQIALQKAKLN</sequence>
<organism evidence="10 11">
    <name type="scientific">Paramicrosporidium saccamoebae</name>
    <dbReference type="NCBI Taxonomy" id="1246581"/>
    <lineage>
        <taxon>Eukaryota</taxon>
        <taxon>Fungi</taxon>
        <taxon>Fungi incertae sedis</taxon>
        <taxon>Cryptomycota</taxon>
        <taxon>Cryptomycota incertae sedis</taxon>
        <taxon>Paramicrosporidium</taxon>
    </lineage>
</organism>
<dbReference type="InterPro" id="IPR002347">
    <property type="entry name" value="SDR_fam"/>
</dbReference>
<dbReference type="CDD" id="cd05356">
    <property type="entry name" value="17beta-HSD1_like_SDR_c"/>
    <property type="match status" value="1"/>
</dbReference>
<keyword evidence="7" id="KW-0443">Lipid metabolism</keyword>
<dbReference type="GO" id="GO:0030497">
    <property type="term" value="P:fatty acid elongation"/>
    <property type="evidence" value="ECO:0007669"/>
    <property type="project" value="TreeGrafter"/>
</dbReference>
<dbReference type="SUPFAM" id="SSF51735">
    <property type="entry name" value="NAD(P)-binding Rossmann-fold domains"/>
    <property type="match status" value="1"/>
</dbReference>
<keyword evidence="6" id="KW-0560">Oxidoreductase</keyword>
<dbReference type="GO" id="GO:0005783">
    <property type="term" value="C:endoplasmic reticulum"/>
    <property type="evidence" value="ECO:0007669"/>
    <property type="project" value="TreeGrafter"/>
</dbReference>
<comment type="caution">
    <text evidence="10">The sequence shown here is derived from an EMBL/GenBank/DDBJ whole genome shotgun (WGS) entry which is preliminary data.</text>
</comment>
<feature type="domain" description="Rap-GAP" evidence="9">
    <location>
        <begin position="85"/>
        <end position="283"/>
    </location>
</feature>
<dbReference type="PROSITE" id="PS50085">
    <property type="entry name" value="RAPGAP"/>
    <property type="match status" value="1"/>
</dbReference>
<dbReference type="Proteomes" id="UP000240830">
    <property type="component" value="Unassembled WGS sequence"/>
</dbReference>
<evidence type="ECO:0000256" key="4">
    <source>
        <dbReference type="ARBA" id="ARBA00022832"/>
    </source>
</evidence>
<keyword evidence="8" id="KW-0275">Fatty acid biosynthesis</keyword>
<dbReference type="PRINTS" id="PR00081">
    <property type="entry name" value="GDHRDH"/>
</dbReference>
<evidence type="ECO:0000313" key="10">
    <source>
        <dbReference type="EMBL" id="PJF17477.1"/>
    </source>
</evidence>
<accession>A0A2H9TI84</accession>
<keyword evidence="11" id="KW-1185">Reference proteome</keyword>
<comment type="pathway">
    <text evidence="1">Lipid metabolism; fatty acid biosynthesis.</text>
</comment>
<evidence type="ECO:0000313" key="11">
    <source>
        <dbReference type="Proteomes" id="UP000240830"/>
    </source>
</evidence>
<evidence type="ECO:0000256" key="5">
    <source>
        <dbReference type="ARBA" id="ARBA00022857"/>
    </source>
</evidence>
<evidence type="ECO:0000256" key="6">
    <source>
        <dbReference type="ARBA" id="ARBA00023002"/>
    </source>
</evidence>
<evidence type="ECO:0000256" key="7">
    <source>
        <dbReference type="ARBA" id="ARBA00023098"/>
    </source>
</evidence>
<reference evidence="10 11" key="1">
    <citation type="submission" date="2016-10" db="EMBL/GenBank/DDBJ databases">
        <title>The genome of Paramicrosporidium saccamoebae is the missing link in understanding Cryptomycota and Microsporidia evolution.</title>
        <authorList>
            <person name="Quandt C.A."/>
            <person name="Beaudet D."/>
            <person name="Corsaro D."/>
            <person name="Michel R."/>
            <person name="Corradi N."/>
            <person name="James T."/>
        </authorList>
    </citation>
    <scope>NUCLEOTIDE SEQUENCE [LARGE SCALE GENOMIC DNA]</scope>
    <source>
        <strain evidence="10 11">KSL3</strain>
    </source>
</reference>
<dbReference type="EMBL" id="MTSL01000174">
    <property type="protein sequence ID" value="PJF17477.1"/>
    <property type="molecule type" value="Genomic_DNA"/>
</dbReference>
<dbReference type="PANTHER" id="PTHR43086">
    <property type="entry name" value="VERY-LONG-CHAIN 3-OXOOACYL-COA REDUCTASE"/>
    <property type="match status" value="1"/>
</dbReference>
<keyword evidence="2" id="KW-0343">GTPase activation</keyword>
<dbReference type="OrthoDB" id="5545019at2759"/>
<dbReference type="InterPro" id="IPR036291">
    <property type="entry name" value="NAD(P)-bd_dom_sf"/>
</dbReference>
<dbReference type="AlphaFoldDB" id="A0A2H9TI84"/>
<evidence type="ECO:0000259" key="9">
    <source>
        <dbReference type="PROSITE" id="PS50085"/>
    </source>
</evidence>
<keyword evidence="5" id="KW-0521">NADP</keyword>
<evidence type="ECO:0000256" key="3">
    <source>
        <dbReference type="ARBA" id="ARBA00022516"/>
    </source>
</evidence>
<dbReference type="GO" id="GO:0016491">
    <property type="term" value="F:oxidoreductase activity"/>
    <property type="evidence" value="ECO:0007669"/>
    <property type="project" value="UniProtKB-KW"/>
</dbReference>
<dbReference type="PRINTS" id="PR00080">
    <property type="entry name" value="SDRFAMILY"/>
</dbReference>
<dbReference type="SUPFAM" id="SSF111347">
    <property type="entry name" value="Rap/Ran-GAP"/>
    <property type="match status" value="1"/>
</dbReference>
<dbReference type="Gene3D" id="3.40.50.720">
    <property type="entry name" value="NAD(P)-binding Rossmann-like Domain"/>
    <property type="match status" value="1"/>
</dbReference>
<dbReference type="Gene3D" id="3.40.50.11210">
    <property type="entry name" value="Rap/Ran-GAP"/>
    <property type="match status" value="1"/>
</dbReference>